<dbReference type="PANTHER" id="PTHR12412:SF2">
    <property type="entry name" value="NUCLEAR CAP-BINDING PROTEIN SUBUNIT 1"/>
    <property type="match status" value="1"/>
</dbReference>
<dbReference type="InterPro" id="IPR016024">
    <property type="entry name" value="ARM-type_fold"/>
</dbReference>
<accession>A0ABD2Q6L1</accession>
<dbReference type="Proteomes" id="UP001626550">
    <property type="component" value="Unassembled WGS sequence"/>
</dbReference>
<dbReference type="InterPro" id="IPR027159">
    <property type="entry name" value="CBP80"/>
</dbReference>
<dbReference type="PANTHER" id="PTHR12412">
    <property type="entry name" value="CAP BINDING PROTEIN"/>
    <property type="match status" value="1"/>
</dbReference>
<keyword evidence="3" id="KW-1185">Reference proteome</keyword>
<feature type="domain" description="MIF4G-like type 1" evidence="1">
    <location>
        <begin position="226"/>
        <end position="355"/>
    </location>
</feature>
<comment type="caution">
    <text evidence="2">The sequence shown here is derived from an EMBL/GenBank/DDBJ whole genome shotgun (WGS) entry which is preliminary data.</text>
</comment>
<dbReference type="SUPFAM" id="SSF48371">
    <property type="entry name" value="ARM repeat"/>
    <property type="match status" value="2"/>
</dbReference>
<dbReference type="EMBL" id="JBJKFK010000799">
    <property type="protein sequence ID" value="KAL3315211.1"/>
    <property type="molecule type" value="Genomic_DNA"/>
</dbReference>
<name>A0ABD2Q6L1_9PLAT</name>
<dbReference type="AlphaFoldDB" id="A0ABD2Q6L1"/>
<gene>
    <name evidence="2" type="primary">CBP80</name>
    <name evidence="2" type="ORF">Ciccas_006156</name>
</gene>
<protein>
    <submittedName>
        <fullName evidence="2">Component of the cap-binding complex (CBC)</fullName>
    </submittedName>
</protein>
<evidence type="ECO:0000313" key="3">
    <source>
        <dbReference type="Proteomes" id="UP001626550"/>
    </source>
</evidence>
<dbReference type="Gene3D" id="1.25.40.180">
    <property type="match status" value="2"/>
</dbReference>
<evidence type="ECO:0000313" key="2">
    <source>
        <dbReference type="EMBL" id="KAL3315211.1"/>
    </source>
</evidence>
<organism evidence="2 3">
    <name type="scientific">Cichlidogyrus casuarinus</name>
    <dbReference type="NCBI Taxonomy" id="1844966"/>
    <lineage>
        <taxon>Eukaryota</taxon>
        <taxon>Metazoa</taxon>
        <taxon>Spiralia</taxon>
        <taxon>Lophotrochozoa</taxon>
        <taxon>Platyhelminthes</taxon>
        <taxon>Monogenea</taxon>
        <taxon>Monopisthocotylea</taxon>
        <taxon>Dactylogyridea</taxon>
        <taxon>Ancyrocephalidae</taxon>
        <taxon>Cichlidogyrus</taxon>
    </lineage>
</organism>
<dbReference type="Pfam" id="PF09088">
    <property type="entry name" value="MIF4G_like"/>
    <property type="match status" value="1"/>
</dbReference>
<evidence type="ECO:0000259" key="1">
    <source>
        <dbReference type="Pfam" id="PF09088"/>
    </source>
</evidence>
<dbReference type="InterPro" id="IPR015172">
    <property type="entry name" value="MIF4G-like_typ-1"/>
</dbReference>
<proteinExistence type="predicted"/>
<reference evidence="2 3" key="1">
    <citation type="submission" date="2024-11" db="EMBL/GenBank/DDBJ databases">
        <title>Adaptive evolution of stress response genes in parasites aligns with host niche diversity.</title>
        <authorList>
            <person name="Hahn C."/>
            <person name="Resl P."/>
        </authorList>
    </citation>
    <scope>NUCLEOTIDE SEQUENCE [LARGE SCALE GENOMIC DNA]</scope>
    <source>
        <strain evidence="2">EGGRZ-B1_66</strain>
        <tissue evidence="2">Body</tissue>
    </source>
</reference>
<sequence length="390" mass="45518">MFVGECLREFKENLKDNQFDNVKFILRFLADSLNCCLIEPNSFLTLLENLAEIPADSYASSQARADWYAYIILYCLPHCGKILRSSATRRCRSHISVLIFKALQVLWLQVNDLKSSGWVDKISWKLHSTLPSLQQHGKPHSFNPISPPDYDAYVSYPIPRVVFRMFDYTDVLDVNELDEGDSPVLPGAHTIERFLVDDYVQIIIESCSYNRSICARTLLSLETRARVPIEYIIVEQVLGGMFQLPEPTVTHGQLLFFGALIIQLCNESSMTIPLVLAQATELLFERLNQMKPICIERFVNWFSYHLTNYQMQWTWRDWAYALKENRMSPRKRLIVETFARLVRFSYFENVQSRVPKQFHKMLPPQPKFLNRYGGIGSIRELFERCCNCFY</sequence>